<comment type="caution">
    <text evidence="1">The sequence shown here is derived from an EMBL/GenBank/DDBJ whole genome shotgun (WGS) entry which is preliminary data.</text>
</comment>
<sequence>MVFYTSSYLPHIFAYITSYANREAVEWAFVHYTRKKA</sequence>
<gene>
    <name evidence="1" type="ORF">SAMD00020551_2554</name>
</gene>
<organism evidence="1 2">
    <name type="scientific">Mesobacillus selenatarsenatis (strain DSM 18680 / JCM 14380 / FERM P-15431 / SF-1)</name>
    <dbReference type="NCBI Taxonomy" id="1321606"/>
    <lineage>
        <taxon>Bacteria</taxon>
        <taxon>Bacillati</taxon>
        <taxon>Bacillota</taxon>
        <taxon>Bacilli</taxon>
        <taxon>Bacillales</taxon>
        <taxon>Bacillaceae</taxon>
        <taxon>Mesobacillus</taxon>
    </lineage>
</organism>
<dbReference type="AlphaFoldDB" id="A0A0A8X5B3"/>
<dbReference type="Proteomes" id="UP000031014">
    <property type="component" value="Unassembled WGS sequence"/>
</dbReference>
<accession>A0A0A8X5B3</accession>
<protein>
    <submittedName>
        <fullName evidence="1">Uncharacterized protein</fullName>
    </submittedName>
</protein>
<proteinExistence type="predicted"/>
<keyword evidence="2" id="KW-1185">Reference proteome</keyword>
<evidence type="ECO:0000313" key="1">
    <source>
        <dbReference type="EMBL" id="GAM14404.1"/>
    </source>
</evidence>
<evidence type="ECO:0000313" key="2">
    <source>
        <dbReference type="Proteomes" id="UP000031014"/>
    </source>
</evidence>
<dbReference type="EMBL" id="BASE01000054">
    <property type="protein sequence ID" value="GAM14404.1"/>
    <property type="molecule type" value="Genomic_DNA"/>
</dbReference>
<reference evidence="1 2" key="1">
    <citation type="submission" date="2013-06" db="EMBL/GenBank/DDBJ databases">
        <title>Whole genome shotgun sequence of Bacillus selenatarsenatis SF-1.</title>
        <authorList>
            <person name="Kuroda M."/>
            <person name="Sei K."/>
            <person name="Yamashita M."/>
            <person name="Ike M."/>
        </authorList>
    </citation>
    <scope>NUCLEOTIDE SEQUENCE [LARGE SCALE GENOMIC DNA]</scope>
    <source>
        <strain evidence="1 2">SF-1</strain>
    </source>
</reference>
<name>A0A0A8X5B3_MESS1</name>